<dbReference type="Ensembl" id="ENSACCT00020025204.1">
    <property type="protein sequence ID" value="ENSACCP00020024130.1"/>
    <property type="gene ID" value="ENSACCG00020016546.1"/>
</dbReference>
<evidence type="ECO:0000313" key="3">
    <source>
        <dbReference type="Ensembl" id="ENSACCP00020024130.1"/>
    </source>
</evidence>
<sequence>MAPQPFLLSCTHDWGPSEHFCHFEAEVCQLQHLGPPRCALRVRPPGCATAGRFPVPNYDTLGNLGRSFLGP</sequence>
<reference evidence="3" key="1">
    <citation type="submission" date="2025-08" db="UniProtKB">
        <authorList>
            <consortium name="Ensembl"/>
        </authorList>
    </citation>
    <scope>IDENTIFICATION</scope>
</reference>
<proteinExistence type="predicted"/>
<dbReference type="InParanoid" id="A0A663FHM9"/>
<name>A0A663FHM9_AQUCH</name>
<dbReference type="GO" id="GO:0005524">
    <property type="term" value="F:ATP binding"/>
    <property type="evidence" value="ECO:0007669"/>
    <property type="project" value="UniProtKB-KW"/>
</dbReference>
<evidence type="ECO:0000256" key="1">
    <source>
        <dbReference type="ARBA" id="ARBA00022741"/>
    </source>
</evidence>
<keyword evidence="2" id="KW-0067">ATP-binding</keyword>
<keyword evidence="1" id="KW-0547">Nucleotide-binding</keyword>
<dbReference type="InterPro" id="IPR028375">
    <property type="entry name" value="KA1/Ssp2_C"/>
</dbReference>
<accession>A0A663FHM9</accession>
<dbReference type="AlphaFoldDB" id="A0A663FHM9"/>
<dbReference type="Proteomes" id="UP000472275">
    <property type="component" value="Unassembled WGS sequence"/>
</dbReference>
<reference evidence="3" key="2">
    <citation type="submission" date="2025-09" db="UniProtKB">
        <authorList>
            <consortium name="Ensembl"/>
        </authorList>
    </citation>
    <scope>IDENTIFICATION</scope>
</reference>
<dbReference type="SUPFAM" id="SSF103243">
    <property type="entry name" value="KA1-like"/>
    <property type="match status" value="1"/>
</dbReference>
<evidence type="ECO:0000313" key="4">
    <source>
        <dbReference type="Proteomes" id="UP000472275"/>
    </source>
</evidence>
<keyword evidence="4" id="KW-1185">Reference proteome</keyword>
<organism evidence="3 4">
    <name type="scientific">Aquila chrysaetos chrysaetos</name>
    <dbReference type="NCBI Taxonomy" id="223781"/>
    <lineage>
        <taxon>Eukaryota</taxon>
        <taxon>Metazoa</taxon>
        <taxon>Chordata</taxon>
        <taxon>Craniata</taxon>
        <taxon>Vertebrata</taxon>
        <taxon>Euteleostomi</taxon>
        <taxon>Archelosauria</taxon>
        <taxon>Archosauria</taxon>
        <taxon>Dinosauria</taxon>
        <taxon>Saurischia</taxon>
        <taxon>Theropoda</taxon>
        <taxon>Coelurosauria</taxon>
        <taxon>Aves</taxon>
        <taxon>Neognathae</taxon>
        <taxon>Neoaves</taxon>
        <taxon>Telluraves</taxon>
        <taxon>Accipitrimorphae</taxon>
        <taxon>Accipitriformes</taxon>
        <taxon>Accipitridae</taxon>
        <taxon>Accipitrinae</taxon>
        <taxon>Aquila</taxon>
    </lineage>
</organism>
<protein>
    <submittedName>
        <fullName evidence="3">Uncharacterized protein</fullName>
    </submittedName>
</protein>
<evidence type="ECO:0000256" key="2">
    <source>
        <dbReference type="ARBA" id="ARBA00022840"/>
    </source>
</evidence>